<dbReference type="Gene3D" id="3.30.200.20">
    <property type="entry name" value="Phosphorylase Kinase, domain 1"/>
    <property type="match status" value="1"/>
</dbReference>
<keyword evidence="2" id="KW-1185">Reference proteome</keyword>
<comment type="caution">
    <text evidence="1">The sequence shown here is derived from an EMBL/GenBank/DDBJ whole genome shotgun (WGS) entry which is preliminary data.</text>
</comment>
<organism evidence="1 2">
    <name type="scientific">Riccia fluitans</name>
    <dbReference type="NCBI Taxonomy" id="41844"/>
    <lineage>
        <taxon>Eukaryota</taxon>
        <taxon>Viridiplantae</taxon>
        <taxon>Streptophyta</taxon>
        <taxon>Embryophyta</taxon>
        <taxon>Marchantiophyta</taxon>
        <taxon>Marchantiopsida</taxon>
        <taxon>Marchantiidae</taxon>
        <taxon>Marchantiales</taxon>
        <taxon>Ricciaceae</taxon>
        <taxon>Riccia</taxon>
    </lineage>
</organism>
<dbReference type="EMBL" id="JBHFFA010000006">
    <property type="protein sequence ID" value="KAL2622745.1"/>
    <property type="molecule type" value="Genomic_DNA"/>
</dbReference>
<reference evidence="1 2" key="1">
    <citation type="submission" date="2024-09" db="EMBL/GenBank/DDBJ databases">
        <title>Chromosome-scale assembly of Riccia fluitans.</title>
        <authorList>
            <person name="Paukszto L."/>
            <person name="Sawicki J."/>
            <person name="Karawczyk K."/>
            <person name="Piernik-Szablinska J."/>
            <person name="Szczecinska M."/>
            <person name="Mazdziarz M."/>
        </authorList>
    </citation>
    <scope>NUCLEOTIDE SEQUENCE [LARGE SCALE GENOMIC DNA]</scope>
    <source>
        <strain evidence="1">Rf_01</strain>
        <tissue evidence="1">Aerial parts of the thallus</tissue>
    </source>
</reference>
<evidence type="ECO:0000313" key="2">
    <source>
        <dbReference type="Proteomes" id="UP001605036"/>
    </source>
</evidence>
<dbReference type="AlphaFoldDB" id="A0ABD1Y840"/>
<protein>
    <submittedName>
        <fullName evidence="1">Uncharacterized protein</fullName>
    </submittedName>
</protein>
<sequence length="184" mass="21013">MSVGGRRSRRKKEELKVYGDQPSSQLVKERMVWSALHATPRRVKKVAVKKITSAYENTTHARRMLREIRHGFTPNHWPLQALTDDHCQYHMYISNLLLNARCDLEIWFGSDGKREGSVYDRVRGHSMRVTVTEALEHPSLSMLHDTTVEPSAPAPFEFDFDEALELEGGCLEREGVEGDALLPP</sequence>
<evidence type="ECO:0000313" key="1">
    <source>
        <dbReference type="EMBL" id="KAL2622745.1"/>
    </source>
</evidence>
<accession>A0ABD1Y840</accession>
<proteinExistence type="predicted"/>
<gene>
    <name evidence="1" type="ORF">R1flu_002950</name>
</gene>
<dbReference type="Proteomes" id="UP001605036">
    <property type="component" value="Unassembled WGS sequence"/>
</dbReference>
<name>A0ABD1Y840_9MARC</name>